<dbReference type="SUPFAM" id="SSF56801">
    <property type="entry name" value="Acetyl-CoA synthetase-like"/>
    <property type="match status" value="1"/>
</dbReference>
<evidence type="ECO:0000259" key="3">
    <source>
        <dbReference type="Pfam" id="PF13193"/>
    </source>
</evidence>
<name>A0AAD5RIW4_9PEZI</name>
<evidence type="ECO:0000256" key="1">
    <source>
        <dbReference type="SAM" id="MobiDB-lite"/>
    </source>
</evidence>
<dbReference type="GO" id="GO:0016405">
    <property type="term" value="F:CoA-ligase activity"/>
    <property type="evidence" value="ECO:0007669"/>
    <property type="project" value="TreeGrafter"/>
</dbReference>
<dbReference type="PANTHER" id="PTHR24096:SF194">
    <property type="entry name" value="AMP-DEPENDENT SYNTHETASE_LIGASE DOMAIN-CONTAINING PROTEIN"/>
    <property type="match status" value="1"/>
</dbReference>
<dbReference type="Pfam" id="PF13193">
    <property type="entry name" value="AMP-binding_C"/>
    <property type="match status" value="1"/>
</dbReference>
<dbReference type="AlphaFoldDB" id="A0AAD5RIW4"/>
<dbReference type="InterPro" id="IPR045851">
    <property type="entry name" value="AMP-bd_C_sf"/>
</dbReference>
<protein>
    <submittedName>
        <fullName evidence="4">4-coumarate- ligase protein</fullName>
    </submittedName>
</protein>
<dbReference type="PANTHER" id="PTHR24096">
    <property type="entry name" value="LONG-CHAIN-FATTY-ACID--COA LIGASE"/>
    <property type="match status" value="1"/>
</dbReference>
<dbReference type="InterPro" id="IPR042099">
    <property type="entry name" value="ANL_N_sf"/>
</dbReference>
<dbReference type="Proteomes" id="UP001201980">
    <property type="component" value="Unassembled WGS sequence"/>
</dbReference>
<dbReference type="InterPro" id="IPR020845">
    <property type="entry name" value="AMP-binding_CS"/>
</dbReference>
<feature type="compositionally biased region" description="Basic and acidic residues" evidence="1">
    <location>
        <begin position="517"/>
        <end position="529"/>
    </location>
</feature>
<reference evidence="4" key="1">
    <citation type="submission" date="2022-07" db="EMBL/GenBank/DDBJ databases">
        <title>Draft genome sequence of Zalerion maritima ATCC 34329, a (micro)plastics degrading marine fungus.</title>
        <authorList>
            <person name="Paco A."/>
            <person name="Goncalves M.F.M."/>
            <person name="Rocha-Santos T.A.P."/>
            <person name="Alves A."/>
        </authorList>
    </citation>
    <scope>NUCLEOTIDE SEQUENCE</scope>
    <source>
        <strain evidence="4">ATCC 34329</strain>
    </source>
</reference>
<dbReference type="CDD" id="cd05911">
    <property type="entry name" value="Firefly_Luc_like"/>
    <property type="match status" value="1"/>
</dbReference>
<dbReference type="PROSITE" id="PS00455">
    <property type="entry name" value="AMP_BINDING"/>
    <property type="match status" value="1"/>
</dbReference>
<comment type="caution">
    <text evidence="4">The sequence shown here is derived from an EMBL/GenBank/DDBJ whole genome shotgun (WGS) entry which is preliminary data.</text>
</comment>
<proteinExistence type="predicted"/>
<dbReference type="Pfam" id="PF00501">
    <property type="entry name" value="AMP-binding"/>
    <property type="match status" value="1"/>
</dbReference>
<dbReference type="InterPro" id="IPR025110">
    <property type="entry name" value="AMP-bd_C"/>
</dbReference>
<feature type="domain" description="AMP-binding enzyme C-terminal" evidence="3">
    <location>
        <begin position="433"/>
        <end position="510"/>
    </location>
</feature>
<keyword evidence="5" id="KW-1185">Reference proteome</keyword>
<organism evidence="4 5">
    <name type="scientific">Zalerion maritima</name>
    <dbReference type="NCBI Taxonomy" id="339359"/>
    <lineage>
        <taxon>Eukaryota</taxon>
        <taxon>Fungi</taxon>
        <taxon>Dikarya</taxon>
        <taxon>Ascomycota</taxon>
        <taxon>Pezizomycotina</taxon>
        <taxon>Sordariomycetes</taxon>
        <taxon>Lulworthiomycetidae</taxon>
        <taxon>Lulworthiales</taxon>
        <taxon>Lulworthiaceae</taxon>
        <taxon>Zalerion</taxon>
    </lineage>
</organism>
<dbReference type="Gene3D" id="3.40.50.12780">
    <property type="entry name" value="N-terminal domain of ligase-like"/>
    <property type="match status" value="1"/>
</dbReference>
<feature type="domain" description="AMP-dependent synthetase/ligase" evidence="2">
    <location>
        <begin position="87"/>
        <end position="383"/>
    </location>
</feature>
<evidence type="ECO:0000313" key="4">
    <source>
        <dbReference type="EMBL" id="KAJ2895268.1"/>
    </source>
</evidence>
<evidence type="ECO:0000259" key="2">
    <source>
        <dbReference type="Pfam" id="PF00501"/>
    </source>
</evidence>
<evidence type="ECO:0000313" key="5">
    <source>
        <dbReference type="Proteomes" id="UP001201980"/>
    </source>
</evidence>
<feature type="region of interest" description="Disordered" evidence="1">
    <location>
        <begin position="517"/>
        <end position="538"/>
    </location>
</feature>
<sequence>MVHKSPFPDLDLPQSNLLSYLFPEGEEPFDEPLWIDSKNERVNLSPKQLLQWVKRVTCGLEKQGLKRGDVVMIFTPNHIFVPVAYLELVHQIQNTTAKLILVHPKHLDILVKAAEKAGVPKNRIFQLSDHEKKPQNGVPDWRVMMGNPTQGAAYRWPTLSPQESKNVVATINYSSGTTGLPKGVMVSHANLIANVEQTIFIRYAHKPYPFHARPQERWIGFLPLYHAYGQLYTILMATRLRVPVYIMDSFRYDNFLSSIATYRITSLQIAPPILVMLSKRSETCRYDLSSVKDVLCGAAPLSKDLQNYCQRRFDLQINQGWGMTEVTCGAIHVPGGVKDDSGSVGRLDPNCEAKLVDDEGKEVEKGKPGELVVRGPNICLGYWRNEKATKECLGGDGWLSTGDVAVEKDSYFWIVDRKKELIKVNALQVAPAELEGVLMEHDAIADAAVVGIAIDNEEFPRAYVVMQPYAAGKIRPEDLQEWIKPRVAKHKQLTGGVVFIDEVPKLQSGKIQRKTMRDWATRDAEEIRKSSKGPRARL</sequence>
<accession>A0AAD5RIW4</accession>
<gene>
    <name evidence="4" type="ORF">MKZ38_006733</name>
</gene>
<keyword evidence="4" id="KW-0436">Ligase</keyword>
<dbReference type="InterPro" id="IPR000873">
    <property type="entry name" value="AMP-dep_synth/lig_dom"/>
</dbReference>
<dbReference type="EMBL" id="JAKWBI020000415">
    <property type="protein sequence ID" value="KAJ2895268.1"/>
    <property type="molecule type" value="Genomic_DNA"/>
</dbReference>
<dbReference type="Gene3D" id="3.30.300.30">
    <property type="match status" value="1"/>
</dbReference>